<evidence type="ECO:0000259" key="4">
    <source>
        <dbReference type="Pfam" id="PF12972"/>
    </source>
</evidence>
<organism evidence="5 6">
    <name type="scientific">Christiangramia antarctica</name>
    <dbReference type="NCBI Taxonomy" id="2058158"/>
    <lineage>
        <taxon>Bacteria</taxon>
        <taxon>Pseudomonadati</taxon>
        <taxon>Bacteroidota</taxon>
        <taxon>Flavobacteriia</taxon>
        <taxon>Flavobacteriales</taxon>
        <taxon>Flavobacteriaceae</taxon>
        <taxon>Christiangramia</taxon>
    </lineage>
</organism>
<proteinExistence type="predicted"/>
<feature type="domain" description="Alpha-N-acetylglucosaminidase N-terminal" evidence="3">
    <location>
        <begin position="50"/>
        <end position="129"/>
    </location>
</feature>
<dbReference type="Gene3D" id="3.30.379.10">
    <property type="entry name" value="Chitobiase/beta-hexosaminidase domain 2-like"/>
    <property type="match status" value="1"/>
</dbReference>
<dbReference type="PANTHER" id="PTHR12872:SF1">
    <property type="entry name" value="ALPHA-N-ACETYLGLUCOSAMINIDASE"/>
    <property type="match status" value="1"/>
</dbReference>
<evidence type="ECO:0000259" key="2">
    <source>
        <dbReference type="Pfam" id="PF05089"/>
    </source>
</evidence>
<dbReference type="Pfam" id="PF12971">
    <property type="entry name" value="NAGLU_N"/>
    <property type="match status" value="1"/>
</dbReference>
<dbReference type="Proteomes" id="UP001597438">
    <property type="component" value="Unassembled WGS sequence"/>
</dbReference>
<keyword evidence="6" id="KW-1185">Reference proteome</keyword>
<feature type="domain" description="Alpha-N-acetylglucosaminidase tim-barrel" evidence="2">
    <location>
        <begin position="144"/>
        <end position="474"/>
    </location>
</feature>
<dbReference type="EMBL" id="JBHUOJ010000007">
    <property type="protein sequence ID" value="MFD2832379.1"/>
    <property type="molecule type" value="Genomic_DNA"/>
</dbReference>
<dbReference type="Pfam" id="PF12972">
    <property type="entry name" value="NAGLU_C"/>
    <property type="match status" value="1"/>
</dbReference>
<dbReference type="InterPro" id="IPR017853">
    <property type="entry name" value="GH"/>
</dbReference>
<dbReference type="Gene3D" id="3.20.20.80">
    <property type="entry name" value="Glycosidases"/>
    <property type="match status" value="1"/>
</dbReference>
<dbReference type="InterPro" id="IPR029018">
    <property type="entry name" value="Hex-like_dom2"/>
</dbReference>
<feature type="domain" description="Alpha-N-acetylglucosaminidase C-terminal" evidence="4">
    <location>
        <begin position="483"/>
        <end position="745"/>
    </location>
</feature>
<evidence type="ECO:0000259" key="3">
    <source>
        <dbReference type="Pfam" id="PF12971"/>
    </source>
</evidence>
<dbReference type="Pfam" id="PF05089">
    <property type="entry name" value="NAGLU"/>
    <property type="match status" value="1"/>
</dbReference>
<protein>
    <submittedName>
        <fullName evidence="5">Alpha-N-acetylglucosaminidase</fullName>
    </submittedName>
</protein>
<dbReference type="InterPro" id="IPR024240">
    <property type="entry name" value="NAGLU_N"/>
</dbReference>
<reference evidence="6" key="1">
    <citation type="journal article" date="2019" name="Int. J. Syst. Evol. Microbiol.">
        <title>The Global Catalogue of Microorganisms (GCM) 10K type strain sequencing project: providing services to taxonomists for standard genome sequencing and annotation.</title>
        <authorList>
            <consortium name="The Broad Institute Genomics Platform"/>
            <consortium name="The Broad Institute Genome Sequencing Center for Infectious Disease"/>
            <person name="Wu L."/>
            <person name="Ma J."/>
        </authorList>
    </citation>
    <scope>NUCLEOTIDE SEQUENCE [LARGE SCALE GENOMIC DNA]</scope>
    <source>
        <strain evidence="6">KCTC 52925</strain>
    </source>
</reference>
<dbReference type="PROSITE" id="PS51257">
    <property type="entry name" value="PROKAR_LIPOPROTEIN"/>
    <property type="match status" value="1"/>
</dbReference>
<comment type="caution">
    <text evidence="5">The sequence shown here is derived from an EMBL/GenBank/DDBJ whole genome shotgun (WGS) entry which is preliminary data.</text>
</comment>
<keyword evidence="1" id="KW-0378">Hydrolase</keyword>
<dbReference type="Gene3D" id="1.20.120.670">
    <property type="entry name" value="N-acetyl-b-d-glucoasminidase"/>
    <property type="match status" value="1"/>
</dbReference>
<dbReference type="InterPro" id="IPR024732">
    <property type="entry name" value="NAGLU_C"/>
</dbReference>
<dbReference type="RefSeq" id="WP_251740427.1">
    <property type="nucleotide sequence ID" value="NZ_JBHUOJ010000007.1"/>
</dbReference>
<evidence type="ECO:0000313" key="5">
    <source>
        <dbReference type="EMBL" id="MFD2832379.1"/>
    </source>
</evidence>
<sequence>MKLTLDYLQYFLFLSLLILISSCAMQKSQISDGHKNLTNTAIQDEELKKPVHDLIKRVVPGIADHFIVEFIPKEGGKDVYELESRNNKIVLRGNDGVSIASALNLYLKYYTHSSITWNGVNLNLSKPLPVVPEKIRNVSPHKYRYYLNYCTYNYSMSWWNWERWQWEIDWMALNGINMPLSITGQNAIHRRVYKDLGLTDKDLESFFSGPAYFAWFWMGNLDAWGGPLPVSWIEGHEALQKKILKRQRGLGMTPILPAFTGHVPSAFKEKFPKASLKKTNWVDFPEVYLLNPDDPMFVEIGKRFIQETIQTYGTDHLYTSDTFNENEPPSNDPGFLGKVGKKVYQSMASADPEAIWIMQGWLFHFQREFWQPEQIKAMLNAVPDDKMIILDLWSEKNPMWLKTDAYYGKPWIWNMLHNFGGNVNMYGLMDRVATWPSKALHHPENGKMVGIGLTPEAIEQNPVMYELMMENAWRETPIDLDSWLKGYTMRRYGKVNENANKAWEILRRTVYADTLTSGGPESIVVGRPTFSRNTGGVSTNFTYDLEEVVKAWGHFISASDELKNSEGYQFDLVDITRQVLANYATSIQQQFAEDYKNGDLESFNRHSADFIFLIEDMDRLLATQEDFLLGRWLNSARSWGTTKEEKDLYEKNARNLITLWGGKNAKLREYSNRQWSGLLEGFYKKRWQKFFEYVSIQMKEGKEIEQKFFEEQIKNWEWEWVNSNNKYKDITKGNSVEVAREIYEKYQPEITSREKAE</sequence>
<accession>A0ABW5X3J6</accession>
<dbReference type="PANTHER" id="PTHR12872">
    <property type="entry name" value="ALPHA-N-ACETYLGLUCOSAMINIDASE"/>
    <property type="match status" value="1"/>
</dbReference>
<name>A0ABW5X3J6_9FLAO</name>
<evidence type="ECO:0000256" key="1">
    <source>
        <dbReference type="ARBA" id="ARBA00022801"/>
    </source>
</evidence>
<gene>
    <name evidence="5" type="ORF">ACFSYS_03710</name>
</gene>
<dbReference type="InterPro" id="IPR024733">
    <property type="entry name" value="NAGLU_tim-barrel"/>
</dbReference>
<evidence type="ECO:0000313" key="6">
    <source>
        <dbReference type="Proteomes" id="UP001597438"/>
    </source>
</evidence>
<dbReference type="SUPFAM" id="SSF51445">
    <property type="entry name" value="(Trans)glycosidases"/>
    <property type="match status" value="1"/>
</dbReference>
<dbReference type="InterPro" id="IPR007781">
    <property type="entry name" value="NAGLU"/>
</dbReference>